<dbReference type="RefSeq" id="WP_012084542.1">
    <property type="nucleotide sequence ID" value="NC_009664.2"/>
</dbReference>
<dbReference type="STRING" id="266940.Krad_1117"/>
<sequence>MTDALALETAGDLALVRDPAHGLSVTVRRGLEGAPVPEWRALAARAGQPPFTGPDWLRAVHTHLGAGEPLLVSVRRDGRLLALGAFTVLLGSRPLLTFLGAGASDYAAVLADPDAGVPTSRLVAAVVDGALREVPGALLDLEQVPAEGELPGLVAEWARARGYTVRTLRQATVHALPLPATVEEHDTRLRRHARHEERRQWRRLAELGDLVVVDDLLHDVAELRERDPDAAADHLDELVAELAEVDDAHPRAAHRRRPWRGASGRTLTEVLRTTPPGVVQLSGLRLDGELVAYAFCLAGPTALHGYVQSYRARYAATGPGTLLLLRIRRRALVSGYRELDLLRGDEAYKRRLDPTTRHTVRLLLAPATREPLPALVDRVSLLRRSYRDELRRHERIGRGVDAVSGAAERVLGDLARRRAALPRPALPRPALPTRGRAKPKPPAPELPTPKPLASKLPTPKLPAPRWPGAARKLLRRR</sequence>
<dbReference type="EMBL" id="CP000750">
    <property type="protein sequence ID" value="ABS02605.1"/>
    <property type="molecule type" value="Genomic_DNA"/>
</dbReference>
<organism evidence="3 4">
    <name type="scientific">Kineococcus radiotolerans (strain ATCC BAA-149 / DSM 14245 / SRS30216)</name>
    <dbReference type="NCBI Taxonomy" id="266940"/>
    <lineage>
        <taxon>Bacteria</taxon>
        <taxon>Bacillati</taxon>
        <taxon>Actinomycetota</taxon>
        <taxon>Actinomycetes</taxon>
        <taxon>Kineosporiales</taxon>
        <taxon>Kineosporiaceae</taxon>
        <taxon>Kineococcus</taxon>
    </lineage>
</organism>
<proteinExistence type="predicted"/>
<dbReference type="InterPro" id="IPR038740">
    <property type="entry name" value="BioF2-like_GNAT_dom"/>
</dbReference>
<reference evidence="4" key="1">
    <citation type="journal article" date="2008" name="PLoS ONE">
        <title>Survival in nuclear waste, extreme resistance, and potential applications gleaned from the genome sequence of Kineococcus radiotolerans SRS30216.</title>
        <authorList>
            <person name="Bagwell C.E."/>
            <person name="Bhat S."/>
            <person name="Hawkins G.M."/>
            <person name="Smith B.W."/>
            <person name="Biswas T."/>
            <person name="Hoover T.R."/>
            <person name="Saunders E."/>
            <person name="Han C.S."/>
            <person name="Tsodikov O.V."/>
            <person name="Shimkets L.J."/>
        </authorList>
    </citation>
    <scope>NUCLEOTIDE SEQUENCE [LARGE SCALE GENOMIC DNA]</scope>
    <source>
        <strain evidence="4">ATCC BAA-149 / DSM 14245 / SRS30216</strain>
    </source>
</reference>
<dbReference type="Proteomes" id="UP000001116">
    <property type="component" value="Chromosome"/>
</dbReference>
<dbReference type="InterPro" id="IPR016181">
    <property type="entry name" value="Acyl_CoA_acyltransferase"/>
</dbReference>
<dbReference type="KEGG" id="kra:Krad_1117"/>
<dbReference type="AlphaFoldDB" id="A6W716"/>
<dbReference type="Pfam" id="PF13480">
    <property type="entry name" value="Acetyltransf_6"/>
    <property type="match status" value="1"/>
</dbReference>
<accession>A6W716</accession>
<evidence type="ECO:0000256" key="1">
    <source>
        <dbReference type="SAM" id="MobiDB-lite"/>
    </source>
</evidence>
<protein>
    <submittedName>
        <fullName evidence="3">Protein involved in cellulose biosynthesis (CelD)-like</fullName>
    </submittedName>
</protein>
<evidence type="ECO:0000313" key="3">
    <source>
        <dbReference type="EMBL" id="ABS02605.1"/>
    </source>
</evidence>
<gene>
    <name evidence="3" type="ordered locus">Krad_1117</name>
</gene>
<feature type="region of interest" description="Disordered" evidence="1">
    <location>
        <begin position="421"/>
        <end position="477"/>
    </location>
</feature>
<dbReference type="Gene3D" id="3.40.630.30">
    <property type="match status" value="1"/>
</dbReference>
<dbReference type="eggNOG" id="COG5653">
    <property type="taxonomic scope" value="Bacteria"/>
</dbReference>
<dbReference type="HOGENOM" id="CLU_572097_0_0_11"/>
<dbReference type="SUPFAM" id="SSF55729">
    <property type="entry name" value="Acyl-CoA N-acyltransferases (Nat)"/>
    <property type="match status" value="1"/>
</dbReference>
<feature type="domain" description="BioF2-like acetyltransferase" evidence="2">
    <location>
        <begin position="192"/>
        <end position="350"/>
    </location>
</feature>
<evidence type="ECO:0000313" key="4">
    <source>
        <dbReference type="Proteomes" id="UP000001116"/>
    </source>
</evidence>
<feature type="compositionally biased region" description="Pro residues" evidence="1">
    <location>
        <begin position="440"/>
        <end position="450"/>
    </location>
</feature>
<name>A6W716_KINRD</name>
<evidence type="ECO:0000259" key="2">
    <source>
        <dbReference type="Pfam" id="PF13480"/>
    </source>
</evidence>
<keyword evidence="4" id="KW-1185">Reference proteome</keyword>